<comment type="caution">
    <text evidence="1">The sequence shown here is derived from an EMBL/GenBank/DDBJ whole genome shotgun (WGS) entry which is preliminary data.</text>
</comment>
<reference evidence="1 2" key="1">
    <citation type="submission" date="2021-06" db="EMBL/GenBank/DDBJ databases">
        <title>Caerostris darwini draft genome.</title>
        <authorList>
            <person name="Kono N."/>
            <person name="Arakawa K."/>
        </authorList>
    </citation>
    <scope>NUCLEOTIDE SEQUENCE [LARGE SCALE GENOMIC DNA]</scope>
</reference>
<evidence type="ECO:0000313" key="1">
    <source>
        <dbReference type="EMBL" id="GIY74948.1"/>
    </source>
</evidence>
<protein>
    <submittedName>
        <fullName evidence="1">Uncharacterized protein</fullName>
    </submittedName>
</protein>
<keyword evidence="2" id="KW-1185">Reference proteome</keyword>
<organism evidence="1 2">
    <name type="scientific">Caerostris darwini</name>
    <dbReference type="NCBI Taxonomy" id="1538125"/>
    <lineage>
        <taxon>Eukaryota</taxon>
        <taxon>Metazoa</taxon>
        <taxon>Ecdysozoa</taxon>
        <taxon>Arthropoda</taxon>
        <taxon>Chelicerata</taxon>
        <taxon>Arachnida</taxon>
        <taxon>Araneae</taxon>
        <taxon>Araneomorphae</taxon>
        <taxon>Entelegynae</taxon>
        <taxon>Araneoidea</taxon>
        <taxon>Araneidae</taxon>
        <taxon>Caerostris</taxon>
    </lineage>
</organism>
<accession>A0AAV4VXT6</accession>
<name>A0AAV4VXT6_9ARAC</name>
<dbReference type="Proteomes" id="UP001054837">
    <property type="component" value="Unassembled WGS sequence"/>
</dbReference>
<gene>
    <name evidence="1" type="ORF">CDAR_309911</name>
</gene>
<dbReference type="EMBL" id="BPLQ01013804">
    <property type="protein sequence ID" value="GIY74948.1"/>
    <property type="molecule type" value="Genomic_DNA"/>
</dbReference>
<proteinExistence type="predicted"/>
<sequence length="175" mass="20044">MAAIVKGNRGDYYRDGIIHDRLPNRQGRLLAFAFCNLLPQRNFRRRGGGGLGEGGGKGPVIKFEMTPFYQKQASIFLLGNRGDCRDGIIHDRLPNRQGRLLAFAFCCCKLLPQRNFRSGGWRGRGLERKRTRHQVRNDSILPEASEYFSSSLQEWDHFNNSAPYSGMFKVLRYTD</sequence>
<dbReference type="AlphaFoldDB" id="A0AAV4VXT6"/>
<evidence type="ECO:0000313" key="2">
    <source>
        <dbReference type="Proteomes" id="UP001054837"/>
    </source>
</evidence>